<dbReference type="Pfam" id="PF17803">
    <property type="entry name" value="Cadherin_4"/>
    <property type="match status" value="2"/>
</dbReference>
<feature type="compositionally biased region" description="Polar residues" evidence="1">
    <location>
        <begin position="94"/>
        <end position="133"/>
    </location>
</feature>
<dbReference type="Proteomes" id="UP000786185">
    <property type="component" value="Unassembled WGS sequence"/>
</dbReference>
<reference evidence="4" key="1">
    <citation type="journal article" date="2021" name="PeerJ">
        <title>Analysis of 44 Vibrio anguillarum genomes reveals high genetic diversity.</title>
        <authorList>
            <person name="Hansen M.J."/>
            <person name="Dalsgaard I."/>
        </authorList>
    </citation>
    <scope>NUCLEOTIDE SEQUENCE</scope>
    <source>
        <strain evidence="4">850617-1/1</strain>
    </source>
</reference>
<feature type="non-terminal residue" evidence="4">
    <location>
        <position position="1008"/>
    </location>
</feature>
<evidence type="ECO:0000256" key="1">
    <source>
        <dbReference type="SAM" id="MobiDB-lite"/>
    </source>
</evidence>
<feature type="region of interest" description="Disordered" evidence="1">
    <location>
        <begin position="82"/>
        <end position="133"/>
    </location>
</feature>
<dbReference type="Gene3D" id="2.60.40.10">
    <property type="entry name" value="Immunoglobulins"/>
    <property type="match status" value="3"/>
</dbReference>
<gene>
    <name evidence="4" type="ORF">ERJ77_19980</name>
</gene>
<comment type="caution">
    <text evidence="4">The sequence shown here is derived from an EMBL/GenBank/DDBJ whole genome shotgun (WGS) entry which is preliminary data.</text>
</comment>
<feature type="region of interest" description="Disordered" evidence="1">
    <location>
        <begin position="153"/>
        <end position="173"/>
    </location>
</feature>
<evidence type="ECO:0000259" key="3">
    <source>
        <dbReference type="Pfam" id="PF17892"/>
    </source>
</evidence>
<feature type="domain" description="RapA2 cadherin-like" evidence="2">
    <location>
        <begin position="339"/>
        <end position="408"/>
    </location>
</feature>
<dbReference type="Pfam" id="PF17892">
    <property type="entry name" value="Cadherin_5"/>
    <property type="match status" value="2"/>
</dbReference>
<dbReference type="InterPro" id="IPR040853">
    <property type="entry name" value="RapA2_cadherin-like"/>
</dbReference>
<feature type="region of interest" description="Disordered" evidence="1">
    <location>
        <begin position="1"/>
        <end position="37"/>
    </location>
</feature>
<dbReference type="NCBIfam" id="TIGR01965">
    <property type="entry name" value="VCBS_repeat"/>
    <property type="match status" value="6"/>
</dbReference>
<dbReference type="EMBL" id="SCLC01000324">
    <property type="protein sequence ID" value="MBF4436732.1"/>
    <property type="molecule type" value="Genomic_DNA"/>
</dbReference>
<feature type="domain" description="Cadherin-like" evidence="3">
    <location>
        <begin position="793"/>
        <end position="902"/>
    </location>
</feature>
<evidence type="ECO:0000313" key="5">
    <source>
        <dbReference type="Proteomes" id="UP000786185"/>
    </source>
</evidence>
<name>A0AAW4BEP8_VIBAN</name>
<organism evidence="4 5">
    <name type="scientific">Vibrio anguillarum</name>
    <name type="common">Listonella anguillarum</name>
    <dbReference type="NCBI Taxonomy" id="55601"/>
    <lineage>
        <taxon>Bacteria</taxon>
        <taxon>Pseudomonadati</taxon>
        <taxon>Pseudomonadota</taxon>
        <taxon>Gammaproteobacteria</taxon>
        <taxon>Vibrionales</taxon>
        <taxon>Vibrionaceae</taxon>
        <taxon>Vibrio</taxon>
    </lineage>
</organism>
<protein>
    <submittedName>
        <fullName evidence="4">Toxin</fullName>
    </submittedName>
</protein>
<dbReference type="AlphaFoldDB" id="A0AAW4BEP8"/>
<evidence type="ECO:0000313" key="4">
    <source>
        <dbReference type="EMBL" id="MBF4436732.1"/>
    </source>
</evidence>
<dbReference type="Gene3D" id="2.60.40.3440">
    <property type="match status" value="1"/>
</dbReference>
<feature type="compositionally biased region" description="Basic and acidic residues" evidence="1">
    <location>
        <begin position="1"/>
        <end position="28"/>
    </location>
</feature>
<evidence type="ECO:0000259" key="2">
    <source>
        <dbReference type="Pfam" id="PF17803"/>
    </source>
</evidence>
<dbReference type="InterPro" id="IPR010221">
    <property type="entry name" value="VCBS_dom"/>
</dbReference>
<feature type="domain" description="Cadherin-like" evidence="3">
    <location>
        <begin position="586"/>
        <end position="682"/>
    </location>
</feature>
<accession>A0AAW4BEP8</accession>
<dbReference type="InterPro" id="IPR041690">
    <property type="entry name" value="Cadherin_5"/>
</dbReference>
<dbReference type="InterPro" id="IPR013783">
    <property type="entry name" value="Ig-like_fold"/>
</dbReference>
<proteinExistence type="predicted"/>
<feature type="domain" description="RapA2 cadherin-like" evidence="2">
    <location>
        <begin position="234"/>
        <end position="307"/>
    </location>
</feature>
<sequence length="1008" mass="107284">MANKKNVETKKKNTEIKIKKSSELEQKKRTQKKKLRLHSHLKVNIPLFQSLMMILPSLAKHAVAEDVDSSGDTADQVAANSMTAKDSSNDHGNTDSSAVTNQEAQPSDSDVNSTLSASHAPHGSNSHLVPSHHLSTFSHPQVHYIPSISMPTISLESNGQPTHSNNTPPTTPALPVSFVSEVIKGTYGELHVDANGQYTFVLNPKSPQYILLNQYQQGTDHFLLHLSNGSSVIVQVPVTGKQDAPNISGDLAGVVTEDHNIDSQGLLHANGKIDVIDPDQNESSVKPEVISGKYGSLTIDVDGHWQYQVDNSLSNVQALTSATSLHESFVIHTQDGTPQTLDMTIGGNDDNAVVTGIDTGVVTEDVTTQIQGQLTVNDSDLGENHFQASQINGHLGTLTITKDGAWTYALDNSNPAVQRLAQGSTATDIITVHSADGTAHQVTVTITGTGDAATIGGVDTGSIIENTAGVNMSPDYAQPGIATLGNTTLYADGKLTITDPDTGESIFEKQGSSGYHGTYGDLILQNDGTWHYHADAGHRAATGGVATTRGTAIDQLGEGQSLTDTITVHSKDGTTHDIVITIHGSNDRPYCSSEVVLANGSEDTRQTLTTAQLLANTVDVDANDAGKLTIENLHVDHGSILNNADGTFTFTPEKDYNGDVHFRYDVKDAHGGVTHTGASTTLSAVDDAAVITGTGGHLLEEDNLYYGYTIKTNGQFQVVDPDGPGQSKFPDGLHHHTGTLGGTLQLYGNGNYFYHIDNSTVNHLAKGQEAKETFTIHSVDGTPHQVEFVIEGTNDAPVANIVTLSNGIEDTHYQMQASQFGFTDVDSGDTLHAITITDIPAVSQGKFVLDGQEVSAGQSISTADISKLQFVPTKDFNGDVQFKYTVNDGRTDSVEATNTLHIANTDDASVISGDRQAVVNEGDIGDTVTATGQLSITDVDTGDNPSFIDVASTATTYGHIEMRNGQWTYTLDESKVQHLDPDQPAVQDHYTFKASDGSTQIVDITIQG</sequence>